<dbReference type="AlphaFoldDB" id="A0A4Y2G940"/>
<comment type="caution">
    <text evidence="1">The sequence shown here is derived from an EMBL/GenBank/DDBJ whole genome shotgun (WGS) entry which is preliminary data.</text>
</comment>
<proteinExistence type="predicted"/>
<dbReference type="EMBL" id="BGPR01001241">
    <property type="protein sequence ID" value="GBM49149.1"/>
    <property type="molecule type" value="Genomic_DNA"/>
</dbReference>
<organism evidence="1 2">
    <name type="scientific">Araneus ventricosus</name>
    <name type="common">Orbweaver spider</name>
    <name type="synonym">Epeira ventricosa</name>
    <dbReference type="NCBI Taxonomy" id="182803"/>
    <lineage>
        <taxon>Eukaryota</taxon>
        <taxon>Metazoa</taxon>
        <taxon>Ecdysozoa</taxon>
        <taxon>Arthropoda</taxon>
        <taxon>Chelicerata</taxon>
        <taxon>Arachnida</taxon>
        <taxon>Araneae</taxon>
        <taxon>Araneomorphae</taxon>
        <taxon>Entelegynae</taxon>
        <taxon>Araneoidea</taxon>
        <taxon>Araneidae</taxon>
        <taxon>Araneus</taxon>
    </lineage>
</organism>
<reference evidence="1 2" key="1">
    <citation type="journal article" date="2019" name="Sci. Rep.">
        <title>Orb-weaving spider Araneus ventricosus genome elucidates the spidroin gene catalogue.</title>
        <authorList>
            <person name="Kono N."/>
            <person name="Nakamura H."/>
            <person name="Ohtoshi R."/>
            <person name="Moran D.A.P."/>
            <person name="Shinohara A."/>
            <person name="Yoshida Y."/>
            <person name="Fujiwara M."/>
            <person name="Mori M."/>
            <person name="Tomita M."/>
            <person name="Arakawa K."/>
        </authorList>
    </citation>
    <scope>NUCLEOTIDE SEQUENCE [LARGE SCALE GENOMIC DNA]</scope>
</reference>
<evidence type="ECO:0000313" key="1">
    <source>
        <dbReference type="EMBL" id="GBM49149.1"/>
    </source>
</evidence>
<keyword evidence="2" id="KW-1185">Reference proteome</keyword>
<accession>A0A4Y2G940</accession>
<dbReference type="Proteomes" id="UP000499080">
    <property type="component" value="Unassembled WGS sequence"/>
</dbReference>
<evidence type="ECO:0000313" key="2">
    <source>
        <dbReference type="Proteomes" id="UP000499080"/>
    </source>
</evidence>
<gene>
    <name evidence="1" type="ORF">AVEN_179753_1</name>
</gene>
<protein>
    <submittedName>
        <fullName evidence="1">Uncharacterized protein</fullName>
    </submittedName>
</protein>
<sequence>MAFGFKRSSDGVWTPHHLTRAENDEVRSKTALTFLENWTKQNVKLDIHEHSILKPIANGETGQNLSGVEWKVGYPTCPNIPLATWLQQSLDREK</sequence>
<name>A0A4Y2G940_ARAVE</name>